<feature type="transmembrane region" description="Helical" evidence="1">
    <location>
        <begin position="268"/>
        <end position="287"/>
    </location>
</feature>
<feature type="transmembrane region" description="Helical" evidence="1">
    <location>
        <begin position="157"/>
        <end position="176"/>
    </location>
</feature>
<evidence type="ECO:0000313" key="2">
    <source>
        <dbReference type="EMBL" id="MEU3780594.1"/>
    </source>
</evidence>
<feature type="transmembrane region" description="Helical" evidence="1">
    <location>
        <begin position="352"/>
        <end position="374"/>
    </location>
</feature>
<feature type="transmembrane region" description="Helical" evidence="1">
    <location>
        <begin position="325"/>
        <end position="346"/>
    </location>
</feature>
<sequence length="379" mass="38798">MTATLYAYAFLDEFVLLYPVYVLLMADSGLSVGQISSLFVLWSLTGVLLEVPSGAWADAVSRRLLLWLGPLLGGAGFALWVLFPSYWAFAAGFVLWGARGALSSGALEALVYEELDRAGAADRYARVMGRAHAVGQAAVMAAMGLAGPVFALGGYPAVGAASVLACLLCAATATRFPEHRSPDAEGDDGLAATLRDGLADVRRDRGVLGALLLVPAVTAVWSALDEYTSLLVRETGVPEAAVPYLLVVIWAGVTAGSLLSGRAERLDGSGLAVLLTGAALALAAGALTGKPAGIVLVALAFGGFQLATVLADVRLQQRIEGTGRATVTSVAGLGTELLTIGVYGAYGALGSAFSHGAVFALCAVPYLVTALIVAGGRRK</sequence>
<feature type="transmembrane region" description="Helical" evidence="1">
    <location>
        <begin position="64"/>
        <end position="83"/>
    </location>
</feature>
<dbReference type="InterPro" id="IPR011701">
    <property type="entry name" value="MFS"/>
</dbReference>
<feature type="transmembrane region" description="Helical" evidence="1">
    <location>
        <begin position="206"/>
        <end position="224"/>
    </location>
</feature>
<dbReference type="PANTHER" id="PTHR23530:SF1">
    <property type="entry name" value="PERMEASE, MAJOR FACILITATOR SUPERFAMILY-RELATED"/>
    <property type="match status" value="1"/>
</dbReference>
<dbReference type="RefSeq" id="WP_334583829.1">
    <property type="nucleotide sequence ID" value="NZ_JBEZVE010000004.1"/>
</dbReference>
<proteinExistence type="predicted"/>
<keyword evidence="1" id="KW-1133">Transmembrane helix</keyword>
<protein>
    <submittedName>
        <fullName evidence="2">MFS transporter</fullName>
    </submittedName>
</protein>
<reference evidence="2 3" key="1">
    <citation type="submission" date="2024-06" db="EMBL/GenBank/DDBJ databases">
        <title>The Natural Products Discovery Center: Release of the First 8490 Sequenced Strains for Exploring Actinobacteria Biosynthetic Diversity.</title>
        <authorList>
            <person name="Kalkreuter E."/>
            <person name="Kautsar S.A."/>
            <person name="Yang D."/>
            <person name="Bader C.D."/>
            <person name="Teijaro C.N."/>
            <person name="Fluegel L."/>
            <person name="Davis C.M."/>
            <person name="Simpson J.R."/>
            <person name="Lauterbach L."/>
            <person name="Steele A.D."/>
            <person name="Gui C."/>
            <person name="Meng S."/>
            <person name="Li G."/>
            <person name="Viehrig K."/>
            <person name="Ye F."/>
            <person name="Su P."/>
            <person name="Kiefer A.F."/>
            <person name="Nichols A."/>
            <person name="Cepeda A.J."/>
            <person name="Yan W."/>
            <person name="Fan B."/>
            <person name="Jiang Y."/>
            <person name="Adhikari A."/>
            <person name="Zheng C.-J."/>
            <person name="Schuster L."/>
            <person name="Cowan T.M."/>
            <person name="Smanski M.J."/>
            <person name="Chevrette M.G."/>
            <person name="De Carvalho L.P.S."/>
            <person name="Shen B."/>
        </authorList>
    </citation>
    <scope>NUCLEOTIDE SEQUENCE [LARGE SCALE GENOMIC DNA]</scope>
    <source>
        <strain evidence="2 3">NPDC033843</strain>
    </source>
</reference>
<feature type="transmembrane region" description="Helical" evidence="1">
    <location>
        <begin position="32"/>
        <end position="52"/>
    </location>
</feature>
<feature type="transmembrane region" description="Helical" evidence="1">
    <location>
        <begin position="244"/>
        <end position="261"/>
    </location>
</feature>
<feature type="transmembrane region" description="Helical" evidence="1">
    <location>
        <begin position="293"/>
        <end position="313"/>
    </location>
</feature>
<dbReference type="Gene3D" id="1.20.1250.20">
    <property type="entry name" value="MFS general substrate transporter like domains"/>
    <property type="match status" value="1"/>
</dbReference>
<dbReference type="Proteomes" id="UP001550739">
    <property type="component" value="Unassembled WGS sequence"/>
</dbReference>
<evidence type="ECO:0000313" key="3">
    <source>
        <dbReference type="Proteomes" id="UP001550739"/>
    </source>
</evidence>
<gene>
    <name evidence="2" type="ORF">AB0E89_08365</name>
</gene>
<organism evidence="2 3">
    <name type="scientific">Streptomyces sp. 900129855</name>
    <dbReference type="NCBI Taxonomy" id="3155129"/>
    <lineage>
        <taxon>Bacteria</taxon>
        <taxon>Bacillati</taxon>
        <taxon>Actinomycetota</taxon>
        <taxon>Actinomycetes</taxon>
        <taxon>Kitasatosporales</taxon>
        <taxon>Streptomycetaceae</taxon>
        <taxon>Streptomyces</taxon>
    </lineage>
</organism>
<dbReference type="SUPFAM" id="SSF103473">
    <property type="entry name" value="MFS general substrate transporter"/>
    <property type="match status" value="1"/>
</dbReference>
<keyword evidence="1" id="KW-0812">Transmembrane</keyword>
<dbReference type="EMBL" id="JBEZVE010000004">
    <property type="protein sequence ID" value="MEU3780594.1"/>
    <property type="molecule type" value="Genomic_DNA"/>
</dbReference>
<dbReference type="Pfam" id="PF07690">
    <property type="entry name" value="MFS_1"/>
    <property type="match status" value="1"/>
</dbReference>
<dbReference type="InterPro" id="IPR036259">
    <property type="entry name" value="MFS_trans_sf"/>
</dbReference>
<keyword evidence="1" id="KW-0472">Membrane</keyword>
<keyword evidence="3" id="KW-1185">Reference proteome</keyword>
<feature type="transmembrane region" description="Helical" evidence="1">
    <location>
        <begin position="5"/>
        <end position="26"/>
    </location>
</feature>
<evidence type="ECO:0000256" key="1">
    <source>
        <dbReference type="SAM" id="Phobius"/>
    </source>
</evidence>
<dbReference type="InterPro" id="IPR053160">
    <property type="entry name" value="MFS_DHA3_Transporter"/>
</dbReference>
<dbReference type="PANTHER" id="PTHR23530">
    <property type="entry name" value="TRANSPORT PROTEIN-RELATED"/>
    <property type="match status" value="1"/>
</dbReference>
<accession>A0ABV2ZDG9</accession>
<comment type="caution">
    <text evidence="2">The sequence shown here is derived from an EMBL/GenBank/DDBJ whole genome shotgun (WGS) entry which is preliminary data.</text>
</comment>
<name>A0ABV2ZDG9_9ACTN</name>